<keyword evidence="2" id="KW-1185">Reference proteome</keyword>
<dbReference type="AlphaFoldDB" id="A0A4P7W3S6"/>
<sequence length="129" mass="15286">MENKETGYLMREYKVPVRRYCRTLDLKDDPELIKEYRKRHAEENFWPEILAGIKEVGILEMDIYLRGTRLMMILEAPADLDLEAAMARLATLPRQQEWEDYMSIFQVAAPGASSAEKWQPMERVFHLYD</sequence>
<dbReference type="KEGG" id="ddb:E7747_09605"/>
<dbReference type="EMBL" id="CP039396">
    <property type="protein sequence ID" value="QCD42512.1"/>
    <property type="molecule type" value="Genomic_DNA"/>
</dbReference>
<dbReference type="InterPro" id="IPR008000">
    <property type="entry name" value="Rham/fucose_mutarotase"/>
</dbReference>
<organism evidence="1 2">
    <name type="scientific">Duncaniella dubosii</name>
    <dbReference type="NCBI Taxonomy" id="2518971"/>
    <lineage>
        <taxon>Bacteria</taxon>
        <taxon>Pseudomonadati</taxon>
        <taxon>Bacteroidota</taxon>
        <taxon>Bacteroidia</taxon>
        <taxon>Bacteroidales</taxon>
        <taxon>Muribaculaceae</taxon>
        <taxon>Duncaniella</taxon>
    </lineage>
</organism>
<dbReference type="PANTHER" id="PTHR43239">
    <property type="entry name" value="UPF0734 PROTEIN DDB_G0273871/DDB_G0273177"/>
    <property type="match status" value="1"/>
</dbReference>
<dbReference type="Gene3D" id="3.30.70.100">
    <property type="match status" value="1"/>
</dbReference>
<accession>A0A4P7W3S6</accession>
<reference evidence="2" key="1">
    <citation type="submission" date="2019-02" db="EMBL/GenBank/DDBJ databases">
        <title>Isolation and identification of novel species under the genus Muribaculum.</title>
        <authorList>
            <person name="Miyake S."/>
            <person name="Ding Y."/>
            <person name="Low A."/>
            <person name="Soh M."/>
            <person name="Seedorf H."/>
        </authorList>
    </citation>
    <scope>NUCLEOTIDE SEQUENCE [LARGE SCALE GENOMIC DNA]</scope>
    <source>
        <strain evidence="2">H5</strain>
    </source>
</reference>
<dbReference type="Pfam" id="PF05336">
    <property type="entry name" value="rhaM"/>
    <property type="match status" value="1"/>
</dbReference>
<proteinExistence type="predicted"/>
<dbReference type="GO" id="GO:0016857">
    <property type="term" value="F:racemase and epimerase activity, acting on carbohydrates and derivatives"/>
    <property type="evidence" value="ECO:0007669"/>
    <property type="project" value="InterPro"/>
</dbReference>
<gene>
    <name evidence="1" type="ORF">E7747_09605</name>
</gene>
<dbReference type="Proteomes" id="UP000297149">
    <property type="component" value="Chromosome"/>
</dbReference>
<dbReference type="InterPro" id="IPR011008">
    <property type="entry name" value="Dimeric_a/b-barrel"/>
</dbReference>
<name>A0A4P7W3S6_9BACT</name>
<dbReference type="SUPFAM" id="SSF54909">
    <property type="entry name" value="Dimeric alpha+beta barrel"/>
    <property type="match status" value="1"/>
</dbReference>
<dbReference type="PANTHER" id="PTHR43239:SF1">
    <property type="entry name" value="UPF0734 PROTEIN DDB_G0273871_DDB_G0273177"/>
    <property type="match status" value="1"/>
</dbReference>
<dbReference type="RefSeq" id="WP_123614301.1">
    <property type="nucleotide sequence ID" value="NZ_CAXHQF010000014.1"/>
</dbReference>
<protein>
    <submittedName>
        <fullName evidence="1">L-rhamnose mutarotase</fullName>
    </submittedName>
</protein>
<dbReference type="InterPro" id="IPR052996">
    <property type="entry name" value="Carb_Metab_Mutarotase"/>
</dbReference>
<evidence type="ECO:0000313" key="1">
    <source>
        <dbReference type="EMBL" id="QCD42512.1"/>
    </source>
</evidence>
<evidence type="ECO:0000313" key="2">
    <source>
        <dbReference type="Proteomes" id="UP000297149"/>
    </source>
</evidence>